<comment type="caution">
    <text evidence="6">The sequence shown here is derived from an EMBL/GenBank/DDBJ whole genome shotgun (WGS) entry which is preliminary data.</text>
</comment>
<evidence type="ECO:0000256" key="2">
    <source>
        <dbReference type="ARBA" id="ARBA00022553"/>
    </source>
</evidence>
<dbReference type="InterPro" id="IPR001227">
    <property type="entry name" value="Ac_transferase_dom_sf"/>
</dbReference>
<name>A0ABV5YX37_9ACTN</name>
<dbReference type="GO" id="GO:0016746">
    <property type="term" value="F:acyltransferase activity"/>
    <property type="evidence" value="ECO:0007669"/>
    <property type="project" value="UniProtKB-KW"/>
</dbReference>
<keyword evidence="1" id="KW-0596">Phosphopantetheine</keyword>
<dbReference type="SUPFAM" id="SSF52151">
    <property type="entry name" value="FabD/lysophospholipase-like"/>
    <property type="match status" value="1"/>
</dbReference>
<dbReference type="RefSeq" id="WP_378212162.1">
    <property type="nucleotide sequence ID" value="NZ_JBHLZP010000633.1"/>
</dbReference>
<dbReference type="SMART" id="SM00823">
    <property type="entry name" value="PKS_PP"/>
    <property type="match status" value="1"/>
</dbReference>
<dbReference type="EMBL" id="JBHLZP010000633">
    <property type="protein sequence ID" value="MFB9839086.1"/>
    <property type="molecule type" value="Genomic_DNA"/>
</dbReference>
<keyword evidence="2" id="KW-0597">Phosphoprotein</keyword>
<dbReference type="InterPro" id="IPR050091">
    <property type="entry name" value="PKS_NRPS_Biosynth_Enz"/>
</dbReference>
<sequence>TELDGGYWYRNLRRAVRFDAATRALLDDGFRSFVEVSAHPVLAAEIRDAAGPAAAAVTGSLRRGEGGLRTFLLSAAALCVRGVGVGWPALLTGQPRVDLPTYAFQHRHYWLESSAPVPAGEAHEDEEAPPSPLAGLSALPEDRRREVLLAFVREEASAVLGRSPDETLAPTDVFFEVGFVSLTAVELRNRLSAATGLELPAMLIFDRATPAELTDHLLTELTEPTDPAEG</sequence>
<feature type="region of interest" description="Disordered" evidence="4">
    <location>
        <begin position="117"/>
        <end position="137"/>
    </location>
</feature>
<dbReference type="Pfam" id="PF00550">
    <property type="entry name" value="PP-binding"/>
    <property type="match status" value="1"/>
</dbReference>
<dbReference type="InterPro" id="IPR036736">
    <property type="entry name" value="ACP-like_sf"/>
</dbReference>
<feature type="domain" description="Carrier" evidence="5">
    <location>
        <begin position="146"/>
        <end position="221"/>
    </location>
</feature>
<reference evidence="6 7" key="1">
    <citation type="submission" date="2024-09" db="EMBL/GenBank/DDBJ databases">
        <authorList>
            <person name="Sun Q."/>
            <person name="Mori K."/>
        </authorList>
    </citation>
    <scope>NUCLEOTIDE SEQUENCE [LARGE SCALE GENOMIC DNA]</scope>
    <source>
        <strain evidence="6 7">TBRC 0563</strain>
    </source>
</reference>
<proteinExistence type="predicted"/>
<dbReference type="PANTHER" id="PTHR43775:SF51">
    <property type="entry name" value="INACTIVE PHENOLPHTHIOCEROL SYNTHESIS POLYKETIDE SYNTHASE TYPE I PKS1-RELATED"/>
    <property type="match status" value="1"/>
</dbReference>
<dbReference type="Gene3D" id="1.10.1200.10">
    <property type="entry name" value="ACP-like"/>
    <property type="match status" value="1"/>
</dbReference>
<evidence type="ECO:0000256" key="1">
    <source>
        <dbReference type="ARBA" id="ARBA00022450"/>
    </source>
</evidence>
<dbReference type="PROSITE" id="PS50075">
    <property type="entry name" value="CARRIER"/>
    <property type="match status" value="1"/>
</dbReference>
<evidence type="ECO:0000313" key="7">
    <source>
        <dbReference type="Proteomes" id="UP001589627"/>
    </source>
</evidence>
<accession>A0ABV5YX37</accession>
<dbReference type="Proteomes" id="UP001589627">
    <property type="component" value="Unassembled WGS sequence"/>
</dbReference>
<gene>
    <name evidence="6" type="ORF">ACFFNX_43770</name>
</gene>
<keyword evidence="6" id="KW-0012">Acyltransferase</keyword>
<dbReference type="InterPro" id="IPR020806">
    <property type="entry name" value="PKS_PP-bd"/>
</dbReference>
<dbReference type="InterPro" id="IPR014043">
    <property type="entry name" value="Acyl_transferase_dom"/>
</dbReference>
<keyword evidence="7" id="KW-1185">Reference proteome</keyword>
<dbReference type="InterPro" id="IPR009081">
    <property type="entry name" value="PP-bd_ACP"/>
</dbReference>
<dbReference type="Pfam" id="PF00698">
    <property type="entry name" value="Acyl_transf_1"/>
    <property type="match status" value="1"/>
</dbReference>
<dbReference type="PANTHER" id="PTHR43775">
    <property type="entry name" value="FATTY ACID SYNTHASE"/>
    <property type="match status" value="1"/>
</dbReference>
<feature type="non-terminal residue" evidence="6">
    <location>
        <position position="1"/>
    </location>
</feature>
<evidence type="ECO:0000313" key="6">
    <source>
        <dbReference type="EMBL" id="MFB9839086.1"/>
    </source>
</evidence>
<keyword evidence="3" id="KW-0808">Transferase</keyword>
<evidence type="ECO:0000256" key="3">
    <source>
        <dbReference type="ARBA" id="ARBA00022679"/>
    </source>
</evidence>
<evidence type="ECO:0000259" key="5">
    <source>
        <dbReference type="PROSITE" id="PS50075"/>
    </source>
</evidence>
<organism evidence="6 7">
    <name type="scientific">Actinoallomurus acaciae</name>
    <dbReference type="NCBI Taxonomy" id="502577"/>
    <lineage>
        <taxon>Bacteria</taxon>
        <taxon>Bacillati</taxon>
        <taxon>Actinomycetota</taxon>
        <taxon>Actinomycetes</taxon>
        <taxon>Streptosporangiales</taxon>
        <taxon>Thermomonosporaceae</taxon>
        <taxon>Actinoallomurus</taxon>
    </lineage>
</organism>
<dbReference type="InterPro" id="IPR016035">
    <property type="entry name" value="Acyl_Trfase/lysoPLipase"/>
</dbReference>
<dbReference type="SUPFAM" id="SSF47336">
    <property type="entry name" value="ACP-like"/>
    <property type="match status" value="1"/>
</dbReference>
<protein>
    <submittedName>
        <fullName evidence="6">Acyltransferase domain-containing protein</fullName>
    </submittedName>
</protein>
<dbReference type="Gene3D" id="3.30.70.3290">
    <property type="match status" value="1"/>
</dbReference>
<evidence type="ECO:0000256" key="4">
    <source>
        <dbReference type="SAM" id="MobiDB-lite"/>
    </source>
</evidence>
<dbReference type="Gene3D" id="3.40.366.10">
    <property type="entry name" value="Malonyl-Coenzyme A Acyl Carrier Protein, domain 2"/>
    <property type="match status" value="1"/>
</dbReference>